<evidence type="ECO:0000256" key="4">
    <source>
        <dbReference type="ARBA" id="ARBA00013174"/>
    </source>
</evidence>
<dbReference type="GO" id="GO:0008654">
    <property type="term" value="P:phospholipid biosynthetic process"/>
    <property type="evidence" value="ECO:0007669"/>
    <property type="project" value="UniProtKB-KW"/>
</dbReference>
<organism evidence="17">
    <name type="scientific">Desulfovibrio sp. U5L</name>
    <dbReference type="NCBI Taxonomy" id="596152"/>
    <lineage>
        <taxon>Bacteria</taxon>
        <taxon>Pseudomonadati</taxon>
        <taxon>Thermodesulfobacteriota</taxon>
        <taxon>Desulfovibrionia</taxon>
        <taxon>Desulfovibrionales</taxon>
        <taxon>Desulfovibrionaceae</taxon>
        <taxon>Desulfovibrio</taxon>
    </lineage>
</organism>
<dbReference type="GO" id="GO:0016020">
    <property type="term" value="C:membrane"/>
    <property type="evidence" value="ECO:0007669"/>
    <property type="project" value="InterPro"/>
</dbReference>
<accession>I2Q3I2</accession>
<evidence type="ECO:0000256" key="13">
    <source>
        <dbReference type="ARBA" id="ARBA00023264"/>
    </source>
</evidence>
<feature type="transmembrane region" description="Helical" evidence="16">
    <location>
        <begin position="161"/>
        <end position="183"/>
    </location>
</feature>
<dbReference type="AlphaFoldDB" id="I2Q3I2"/>
<evidence type="ECO:0000256" key="16">
    <source>
        <dbReference type="SAM" id="Phobius"/>
    </source>
</evidence>
<dbReference type="eggNOG" id="COG1183">
    <property type="taxonomic scope" value="Bacteria"/>
</dbReference>
<evidence type="ECO:0000256" key="1">
    <source>
        <dbReference type="ARBA" id="ARBA00000287"/>
    </source>
</evidence>
<comment type="subcellular location">
    <subcellularLocation>
        <location evidence="2">Endomembrane system</location>
        <topology evidence="2">Multi-pass membrane protein</topology>
    </subcellularLocation>
</comment>
<keyword evidence="8 16" id="KW-0812">Transmembrane</keyword>
<keyword evidence="13" id="KW-1208">Phospholipid metabolism</keyword>
<comment type="catalytic activity">
    <reaction evidence="1">
        <text>a CDP-1,2-diacyl-sn-glycerol + L-serine = a 1,2-diacyl-sn-glycero-3-phospho-L-serine + CMP + H(+)</text>
        <dbReference type="Rhea" id="RHEA:16913"/>
        <dbReference type="ChEBI" id="CHEBI:15378"/>
        <dbReference type="ChEBI" id="CHEBI:33384"/>
        <dbReference type="ChEBI" id="CHEBI:57262"/>
        <dbReference type="ChEBI" id="CHEBI:58332"/>
        <dbReference type="ChEBI" id="CHEBI:60377"/>
        <dbReference type="EC" id="2.7.8.8"/>
    </reaction>
</comment>
<dbReference type="InterPro" id="IPR004533">
    <property type="entry name" value="CDP-diaglyc--ser_O-PTrfase"/>
</dbReference>
<feature type="transmembrane region" description="Helical" evidence="16">
    <location>
        <begin position="220"/>
        <end position="242"/>
    </location>
</feature>
<feature type="transmembrane region" description="Helical" evidence="16">
    <location>
        <begin position="135"/>
        <end position="155"/>
    </location>
</feature>
<keyword evidence="6" id="KW-0444">Lipid biosynthesis</keyword>
<dbReference type="PANTHER" id="PTHR14269:SF61">
    <property type="entry name" value="CDP-DIACYLGLYCEROL--SERINE O-PHOSPHATIDYLTRANSFERASE"/>
    <property type="match status" value="1"/>
</dbReference>
<comment type="similarity">
    <text evidence="3 15">Belongs to the CDP-alcohol phosphatidyltransferase class-I family.</text>
</comment>
<keyword evidence="7 15" id="KW-0808">Transferase</keyword>
<dbReference type="GO" id="GO:0012505">
    <property type="term" value="C:endomembrane system"/>
    <property type="evidence" value="ECO:0007669"/>
    <property type="project" value="UniProtKB-SubCell"/>
</dbReference>
<keyword evidence="10" id="KW-0443">Lipid metabolism</keyword>
<keyword evidence="12" id="KW-0594">Phospholipid biosynthesis</keyword>
<evidence type="ECO:0000256" key="9">
    <source>
        <dbReference type="ARBA" id="ARBA00022989"/>
    </source>
</evidence>
<dbReference type="InterPro" id="IPR043130">
    <property type="entry name" value="CDP-OH_PTrfase_TM_dom"/>
</dbReference>
<dbReference type="PROSITE" id="PS00379">
    <property type="entry name" value="CDP_ALCOHOL_P_TRANSF"/>
    <property type="match status" value="1"/>
</dbReference>
<gene>
    <name evidence="17" type="ORF">DesU5LDRAFT_2684</name>
</gene>
<evidence type="ECO:0000256" key="11">
    <source>
        <dbReference type="ARBA" id="ARBA00023136"/>
    </source>
</evidence>
<keyword evidence="9 16" id="KW-1133">Transmembrane helix</keyword>
<dbReference type="Pfam" id="PF01066">
    <property type="entry name" value="CDP-OH_P_transf"/>
    <property type="match status" value="1"/>
</dbReference>
<keyword evidence="11 16" id="KW-0472">Membrane</keyword>
<evidence type="ECO:0000256" key="10">
    <source>
        <dbReference type="ARBA" id="ARBA00023098"/>
    </source>
</evidence>
<name>I2Q3I2_9BACT</name>
<dbReference type="STRING" id="596152.DesU5LDRAFT_2684"/>
<feature type="transmembrane region" description="Helical" evidence="16">
    <location>
        <begin position="14"/>
        <end position="35"/>
    </location>
</feature>
<evidence type="ECO:0000256" key="8">
    <source>
        <dbReference type="ARBA" id="ARBA00022692"/>
    </source>
</evidence>
<dbReference type="InterPro" id="IPR000462">
    <property type="entry name" value="CDP-OH_P_trans"/>
</dbReference>
<evidence type="ECO:0000256" key="5">
    <source>
        <dbReference type="ARBA" id="ARBA00017171"/>
    </source>
</evidence>
<dbReference type="OrthoDB" id="9777147at2"/>
<dbReference type="PANTHER" id="PTHR14269">
    <property type="entry name" value="CDP-DIACYLGLYCEROL--GLYCEROL-3-PHOSPHATE 3-PHOSPHATIDYLTRANSFERASE-RELATED"/>
    <property type="match status" value="1"/>
</dbReference>
<evidence type="ECO:0000256" key="15">
    <source>
        <dbReference type="RuleBase" id="RU003750"/>
    </source>
</evidence>
<feature type="transmembrane region" description="Helical" evidence="16">
    <location>
        <begin position="195"/>
        <end position="214"/>
    </location>
</feature>
<dbReference type="InterPro" id="IPR050324">
    <property type="entry name" value="CDP-alcohol_PTase-I"/>
</dbReference>
<proteinExistence type="inferred from homology"/>
<dbReference type="EMBL" id="JH600068">
    <property type="protein sequence ID" value="EIG54338.1"/>
    <property type="molecule type" value="Genomic_DNA"/>
</dbReference>
<feature type="transmembrane region" description="Helical" evidence="16">
    <location>
        <begin position="103"/>
        <end position="123"/>
    </location>
</feature>
<evidence type="ECO:0000313" key="17">
    <source>
        <dbReference type="EMBL" id="EIG54338.1"/>
    </source>
</evidence>
<dbReference type="GO" id="GO:0003882">
    <property type="term" value="F:CDP-diacylglycerol-serine O-phosphatidyltransferase activity"/>
    <property type="evidence" value="ECO:0007669"/>
    <property type="project" value="UniProtKB-EC"/>
</dbReference>
<evidence type="ECO:0000256" key="14">
    <source>
        <dbReference type="ARBA" id="ARBA00032361"/>
    </source>
</evidence>
<dbReference type="InterPro" id="IPR048254">
    <property type="entry name" value="CDP_ALCOHOL_P_TRANSF_CS"/>
</dbReference>
<reference evidence="17" key="1">
    <citation type="submission" date="2011-11" db="EMBL/GenBank/DDBJ databases">
        <title>Improved High-Quality Draft sequence of Desulfovibrio sp. U5L.</title>
        <authorList>
            <consortium name="US DOE Joint Genome Institute"/>
            <person name="Lucas S."/>
            <person name="Han J."/>
            <person name="Lapidus A."/>
            <person name="Cheng J.-F."/>
            <person name="Goodwin L."/>
            <person name="Pitluck S."/>
            <person name="Peters L."/>
            <person name="Ovchinnikova G."/>
            <person name="Held B."/>
            <person name="Detter J.C."/>
            <person name="Han C."/>
            <person name="Tapia R."/>
            <person name="Land M."/>
            <person name="Hauser L."/>
            <person name="Kyrpides N."/>
            <person name="Ivanova N."/>
            <person name="Pagani I."/>
            <person name="Gabster J."/>
            <person name="Walker C."/>
            <person name="Stolyar S."/>
            <person name="Stahl D."/>
            <person name="Arkin A."/>
            <person name="Dehal P."/>
            <person name="Hazen T."/>
            <person name="Woyke T."/>
        </authorList>
    </citation>
    <scope>NUCLEOTIDE SEQUENCE [LARGE SCALE GENOMIC DNA]</scope>
    <source>
        <strain evidence="17">U5L</strain>
    </source>
</reference>
<evidence type="ECO:0000256" key="2">
    <source>
        <dbReference type="ARBA" id="ARBA00004127"/>
    </source>
</evidence>
<protein>
    <recommendedName>
        <fullName evidence="5">CDP-diacylglycerol--serine O-phosphatidyltransferase</fullName>
        <ecNumber evidence="4">2.7.8.8</ecNumber>
    </recommendedName>
    <alternativeName>
        <fullName evidence="14">Phosphatidylserine synthase</fullName>
    </alternativeName>
</protein>
<sequence length="257" mass="28453">MEDKPTQSRARRSVYILPNLFTTASLFAGFMGLLWAIEGRFDMTAMAILVSCLFDGLDGKVARLTGTSSDFGVQFDSLADLVAFGVTPAIMVYQWQLSRFGRLGILAAFMLVACGALRLARFNVMSGKTITSKKFFIGLPIPAAGCMISLFFMFERYLPDAFAAAVVPRACLILVYTLSFLMVSRVRYASFKEFGLVKAHPFSAMVTAMLLFVVVASEPWLIGFLLFTAYLVSGPIYTFFVLPRRASKLREPLQELS</sequence>
<dbReference type="EC" id="2.7.8.8" evidence="4"/>
<dbReference type="NCBIfam" id="TIGR00473">
    <property type="entry name" value="pssA"/>
    <property type="match status" value="1"/>
</dbReference>
<evidence type="ECO:0000256" key="6">
    <source>
        <dbReference type="ARBA" id="ARBA00022516"/>
    </source>
</evidence>
<dbReference type="HOGENOM" id="CLU_049944_2_0_7"/>
<dbReference type="Gene3D" id="1.20.120.1760">
    <property type="match status" value="1"/>
</dbReference>
<evidence type="ECO:0000256" key="12">
    <source>
        <dbReference type="ARBA" id="ARBA00023209"/>
    </source>
</evidence>
<evidence type="ECO:0000256" key="3">
    <source>
        <dbReference type="ARBA" id="ARBA00010441"/>
    </source>
</evidence>
<evidence type="ECO:0000256" key="7">
    <source>
        <dbReference type="ARBA" id="ARBA00022679"/>
    </source>
</evidence>